<dbReference type="GO" id="GO:0016020">
    <property type="term" value="C:membrane"/>
    <property type="evidence" value="ECO:0007669"/>
    <property type="project" value="UniProtKB-SubCell"/>
</dbReference>
<dbReference type="Proteomes" id="UP001355207">
    <property type="component" value="Chromosome 7"/>
</dbReference>
<accession>A0AAX4K130</accession>
<evidence type="ECO:0000313" key="7">
    <source>
        <dbReference type="EMBL" id="WWC90612.1"/>
    </source>
</evidence>
<reference evidence="7 8" key="1">
    <citation type="submission" date="2024-01" db="EMBL/GenBank/DDBJ databases">
        <title>Comparative genomics of Cryptococcus and Kwoniella reveals pathogenesis evolution and contrasting modes of karyotype evolution via chromosome fusion or intercentromeric recombination.</title>
        <authorList>
            <person name="Coelho M.A."/>
            <person name="David-Palma M."/>
            <person name="Shea T."/>
            <person name="Bowers K."/>
            <person name="McGinley-Smith S."/>
            <person name="Mohammad A.W."/>
            <person name="Gnirke A."/>
            <person name="Yurkov A.M."/>
            <person name="Nowrousian M."/>
            <person name="Sun S."/>
            <person name="Cuomo C.A."/>
            <person name="Heitman J."/>
        </authorList>
    </citation>
    <scope>NUCLEOTIDE SEQUENCE [LARGE SCALE GENOMIC DNA]</scope>
    <source>
        <strain evidence="7 8">CBS 6074</strain>
    </source>
</reference>
<dbReference type="EMBL" id="CP144104">
    <property type="protein sequence ID" value="WWC90612.1"/>
    <property type="molecule type" value="Genomic_DNA"/>
</dbReference>
<gene>
    <name evidence="7" type="ORF">L201_005548</name>
</gene>
<evidence type="ECO:0000256" key="2">
    <source>
        <dbReference type="ARBA" id="ARBA00022692"/>
    </source>
</evidence>
<dbReference type="Gene3D" id="1.20.1250.20">
    <property type="entry name" value="MFS general substrate transporter like domains"/>
    <property type="match status" value="1"/>
</dbReference>
<feature type="compositionally biased region" description="Basic and acidic residues" evidence="5">
    <location>
        <begin position="65"/>
        <end position="75"/>
    </location>
</feature>
<evidence type="ECO:0000256" key="5">
    <source>
        <dbReference type="SAM" id="MobiDB-lite"/>
    </source>
</evidence>
<feature type="compositionally biased region" description="Polar residues" evidence="5">
    <location>
        <begin position="77"/>
        <end position="94"/>
    </location>
</feature>
<dbReference type="GeneID" id="91096218"/>
<evidence type="ECO:0000256" key="6">
    <source>
        <dbReference type="SAM" id="Phobius"/>
    </source>
</evidence>
<evidence type="ECO:0000256" key="4">
    <source>
        <dbReference type="ARBA" id="ARBA00023136"/>
    </source>
</evidence>
<sequence>MVCNVALQKIGWWSYLPWICWDLIQTGIWYFIAVETKGRTLEELDEIFKAPNPVKASLEIAEKATKHKVDREKGIEQPNNGRTANEESTPINAN</sequence>
<keyword evidence="3 6" id="KW-1133">Transmembrane helix</keyword>
<keyword evidence="8" id="KW-1185">Reference proteome</keyword>
<dbReference type="InterPro" id="IPR005828">
    <property type="entry name" value="MFS_sugar_transport-like"/>
</dbReference>
<keyword evidence="2 6" id="KW-0812">Transmembrane</keyword>
<comment type="subcellular location">
    <subcellularLocation>
        <location evidence="1">Membrane</location>
    </subcellularLocation>
</comment>
<organism evidence="7 8">
    <name type="scientific">Kwoniella dendrophila CBS 6074</name>
    <dbReference type="NCBI Taxonomy" id="1295534"/>
    <lineage>
        <taxon>Eukaryota</taxon>
        <taxon>Fungi</taxon>
        <taxon>Dikarya</taxon>
        <taxon>Basidiomycota</taxon>
        <taxon>Agaricomycotina</taxon>
        <taxon>Tremellomycetes</taxon>
        <taxon>Tremellales</taxon>
        <taxon>Cryptococcaceae</taxon>
        <taxon>Kwoniella</taxon>
    </lineage>
</organism>
<evidence type="ECO:0000256" key="3">
    <source>
        <dbReference type="ARBA" id="ARBA00022989"/>
    </source>
</evidence>
<proteinExistence type="predicted"/>
<feature type="region of interest" description="Disordered" evidence="5">
    <location>
        <begin position="65"/>
        <end position="94"/>
    </location>
</feature>
<evidence type="ECO:0000256" key="1">
    <source>
        <dbReference type="ARBA" id="ARBA00004370"/>
    </source>
</evidence>
<dbReference type="InterPro" id="IPR036259">
    <property type="entry name" value="MFS_trans_sf"/>
</dbReference>
<dbReference type="Pfam" id="PF00083">
    <property type="entry name" value="Sugar_tr"/>
    <property type="match status" value="1"/>
</dbReference>
<keyword evidence="4 6" id="KW-0472">Membrane</keyword>
<protein>
    <submittedName>
        <fullName evidence="7">Uncharacterized protein</fullName>
    </submittedName>
</protein>
<dbReference type="GO" id="GO:0022857">
    <property type="term" value="F:transmembrane transporter activity"/>
    <property type="evidence" value="ECO:0007669"/>
    <property type="project" value="InterPro"/>
</dbReference>
<feature type="transmembrane region" description="Helical" evidence="6">
    <location>
        <begin position="12"/>
        <end position="32"/>
    </location>
</feature>
<name>A0AAX4K130_9TREE</name>
<dbReference type="RefSeq" id="XP_066077375.1">
    <property type="nucleotide sequence ID" value="XM_066221278.1"/>
</dbReference>
<evidence type="ECO:0000313" key="8">
    <source>
        <dbReference type="Proteomes" id="UP001355207"/>
    </source>
</evidence>
<dbReference type="AlphaFoldDB" id="A0AAX4K130"/>